<keyword evidence="9 11" id="KW-0238">DNA-binding</keyword>
<keyword evidence="16" id="KW-1185">Reference proteome</keyword>
<dbReference type="Pfam" id="PF13481">
    <property type="entry name" value="AAA_25"/>
    <property type="match status" value="1"/>
</dbReference>
<evidence type="ECO:0000256" key="5">
    <source>
        <dbReference type="ARBA" id="ARBA00022801"/>
    </source>
</evidence>
<keyword evidence="8 11" id="KW-0346">Stress response</keyword>
<keyword evidence="3 11" id="KW-0227">DNA damage</keyword>
<dbReference type="EMBL" id="JAAEEH010000013">
    <property type="protein sequence ID" value="NDL67304.1"/>
    <property type="molecule type" value="Genomic_DNA"/>
</dbReference>
<dbReference type="GO" id="GO:0140664">
    <property type="term" value="F:ATP-dependent DNA damage sensor activity"/>
    <property type="evidence" value="ECO:0007669"/>
    <property type="project" value="InterPro"/>
</dbReference>
<dbReference type="Pfam" id="PF18073">
    <property type="entry name" value="Zn_ribbon_LapB"/>
    <property type="match status" value="1"/>
</dbReference>
<dbReference type="InterPro" id="IPR027417">
    <property type="entry name" value="P-loop_NTPase"/>
</dbReference>
<feature type="domain" description="RecA family profile 1" evidence="14">
    <location>
        <begin position="68"/>
        <end position="217"/>
    </location>
</feature>
<reference evidence="15 16" key="1">
    <citation type="submission" date="2020-01" db="EMBL/GenBank/DDBJ databases">
        <title>Anaeroalcalibacter tamaniensis gen. nov., sp. nov., moderately halophilic strictly anaerobic fermenter bacterium from mud volcano of Taman peninsula.</title>
        <authorList>
            <person name="Frolova A."/>
            <person name="Merkel A.Y."/>
            <person name="Slobodkin A.I."/>
        </authorList>
    </citation>
    <scope>NUCLEOTIDE SEQUENCE [LARGE SCALE GENOMIC DNA]</scope>
    <source>
        <strain evidence="15 16">F-3ap</strain>
    </source>
</reference>
<comment type="domain">
    <text evidence="11">The middle region has homology to RecA with ATPase motifs including the RadA KNRFG motif, while the C-terminus is homologous to Lon protease.</text>
</comment>
<accession>A0A7X5KMT2</accession>
<dbReference type="PANTHER" id="PTHR32472">
    <property type="entry name" value="DNA REPAIR PROTEIN RADA"/>
    <property type="match status" value="1"/>
</dbReference>
<keyword evidence="4 13" id="KW-0863">Zinc-finger</keyword>
<evidence type="ECO:0000256" key="10">
    <source>
        <dbReference type="ARBA" id="ARBA00023204"/>
    </source>
</evidence>
<dbReference type="Proteomes" id="UP000461585">
    <property type="component" value="Unassembled WGS sequence"/>
</dbReference>
<comment type="function">
    <text evidence="13">DNA-dependent ATPase involved in processing of recombination intermediates, plays a role in repairing DNA breaks. Stimulates the branch migration of RecA-mediated strand transfer reactions, allowing the 3' invading strand to extend heteroduplex DNA faster. Binds ssDNA in the presence of ADP but not other nucleotides, has ATPase activity that is stimulated by ssDNA and various branched DNA structures, but inhibited by SSB. Does not have RecA's homology-searching function.</text>
</comment>
<dbReference type="AlphaFoldDB" id="A0A7X5KMT2"/>
<evidence type="ECO:0000256" key="1">
    <source>
        <dbReference type="ARBA" id="ARBA00022723"/>
    </source>
</evidence>
<dbReference type="Pfam" id="PF13541">
    <property type="entry name" value="ChlI"/>
    <property type="match status" value="1"/>
</dbReference>
<dbReference type="PANTHER" id="PTHR32472:SF10">
    <property type="entry name" value="DNA REPAIR PROTEIN RADA-LIKE PROTEIN"/>
    <property type="match status" value="1"/>
</dbReference>
<dbReference type="InterPro" id="IPR020588">
    <property type="entry name" value="RecA_ATP-bd"/>
</dbReference>
<evidence type="ECO:0000256" key="8">
    <source>
        <dbReference type="ARBA" id="ARBA00023016"/>
    </source>
</evidence>
<keyword evidence="5" id="KW-0378">Hydrolase</keyword>
<evidence type="ECO:0000256" key="3">
    <source>
        <dbReference type="ARBA" id="ARBA00022763"/>
    </source>
</evidence>
<feature type="region of interest" description="Lon-protease-like" evidence="11">
    <location>
        <begin position="353"/>
        <end position="454"/>
    </location>
</feature>
<evidence type="ECO:0000256" key="7">
    <source>
        <dbReference type="ARBA" id="ARBA00022840"/>
    </source>
</evidence>
<sequence length="454" mass="49149">MAKSKIIYVCQECGYSTPKWLGRCPECGTYSSLVEEPVKAPPKAVQSARPGMGGEHRPAALKDISIQESHRKHTGILELDRVLGGGIVEGSLVLVGGDPGIGKSTLLLQMCLHLADAGVKVLYVTGEESLHQIKLRANRLGGHQGLMEVYAQTEVDRIEESILETSPDIVVIDSIQTLYADDIGSAPGSVSQVRESTARLMRLAKSKRHAIFIVGHVTKEGAIAGPRVLEHMVDTVLYFEGERTISYRILRAVKNRYGSTNEIGVFEMGSQGLVEVPNPSEYMLNGRPMGEAGSVVSCCMEGTRPLLVEVQALLSRSNFQMPRRTVSGMDMGRANLLLAVLEKKLRMNTGEQDVYLNVAGGIRVLEPALDLGIVAAVLSSFRNQAVDEKTVFMGEVGLTGEVRGVTHCPQRVREAAKLGFQRCILPKANLAACRDIPGVACHGVESVRELQGLL</sequence>
<dbReference type="RefSeq" id="WP_162370033.1">
    <property type="nucleotide sequence ID" value="NZ_JAAEEH010000013.1"/>
</dbReference>
<keyword evidence="2 11" id="KW-0547">Nucleotide-binding</keyword>
<dbReference type="InterPro" id="IPR003593">
    <property type="entry name" value="AAA+_ATPase"/>
</dbReference>
<dbReference type="Gene3D" id="3.40.50.300">
    <property type="entry name" value="P-loop containing nucleotide triphosphate hydrolases"/>
    <property type="match status" value="1"/>
</dbReference>
<evidence type="ECO:0000256" key="12">
    <source>
        <dbReference type="NCBIfam" id="TIGR00416"/>
    </source>
</evidence>
<dbReference type="InterPro" id="IPR014721">
    <property type="entry name" value="Ribsml_uS5_D2-typ_fold_subgr"/>
</dbReference>
<evidence type="ECO:0000256" key="11">
    <source>
        <dbReference type="HAMAP-Rule" id="MF_01498"/>
    </source>
</evidence>
<evidence type="ECO:0000256" key="9">
    <source>
        <dbReference type="ARBA" id="ARBA00023125"/>
    </source>
</evidence>
<dbReference type="GO" id="GO:0005524">
    <property type="term" value="F:ATP binding"/>
    <property type="evidence" value="ECO:0007669"/>
    <property type="project" value="UniProtKB-UniRule"/>
</dbReference>
<dbReference type="NCBIfam" id="TIGR00416">
    <property type="entry name" value="sms"/>
    <property type="match status" value="1"/>
</dbReference>
<keyword evidence="6 13" id="KW-0862">Zinc</keyword>
<dbReference type="GO" id="GO:0000725">
    <property type="term" value="P:recombinational repair"/>
    <property type="evidence" value="ECO:0007669"/>
    <property type="project" value="UniProtKB-UniRule"/>
</dbReference>
<comment type="function">
    <text evidence="11">Plays a role in repairing double-strand DNA breaks, probably involving stabilizing or processing branched DNA or blocked replication forks.</text>
</comment>
<dbReference type="GO" id="GO:0003684">
    <property type="term" value="F:damaged DNA binding"/>
    <property type="evidence" value="ECO:0007669"/>
    <property type="project" value="InterPro"/>
</dbReference>
<feature type="binding site" evidence="11">
    <location>
        <begin position="97"/>
        <end position="104"/>
    </location>
    <ligand>
        <name>ATP</name>
        <dbReference type="ChEBI" id="CHEBI:30616"/>
    </ligand>
</feature>
<dbReference type="GO" id="GO:0008270">
    <property type="term" value="F:zinc ion binding"/>
    <property type="evidence" value="ECO:0007669"/>
    <property type="project" value="UniProtKB-KW"/>
</dbReference>
<evidence type="ECO:0000256" key="2">
    <source>
        <dbReference type="ARBA" id="ARBA00022741"/>
    </source>
</evidence>
<gene>
    <name evidence="11 15" type="primary">radA</name>
    <name evidence="15" type="ORF">GXN74_06075</name>
</gene>
<dbReference type="SMART" id="SM00382">
    <property type="entry name" value="AAA"/>
    <property type="match status" value="1"/>
</dbReference>
<organism evidence="15 16">
    <name type="scientific">Anaerotalea alkaliphila</name>
    <dbReference type="NCBI Taxonomy" id="2662126"/>
    <lineage>
        <taxon>Bacteria</taxon>
        <taxon>Bacillati</taxon>
        <taxon>Bacillota</taxon>
        <taxon>Clostridia</taxon>
        <taxon>Eubacteriales</taxon>
        <taxon>Anaerotalea</taxon>
    </lineage>
</organism>
<dbReference type="PRINTS" id="PR01874">
    <property type="entry name" value="DNAREPAIRADA"/>
</dbReference>
<dbReference type="InterPro" id="IPR041166">
    <property type="entry name" value="Rubredoxin_2"/>
</dbReference>
<dbReference type="InterPro" id="IPR004504">
    <property type="entry name" value="DNA_repair_RadA"/>
</dbReference>
<evidence type="ECO:0000313" key="16">
    <source>
        <dbReference type="Proteomes" id="UP000461585"/>
    </source>
</evidence>
<evidence type="ECO:0000313" key="15">
    <source>
        <dbReference type="EMBL" id="NDL67304.1"/>
    </source>
</evidence>
<keyword evidence="1 11" id="KW-0479">Metal-binding</keyword>
<name>A0A7X5KMT2_9FIRM</name>
<dbReference type="FunFam" id="3.40.50.300:FF:000050">
    <property type="entry name" value="DNA repair protein RadA"/>
    <property type="match status" value="1"/>
</dbReference>
<evidence type="ECO:0000259" key="14">
    <source>
        <dbReference type="PROSITE" id="PS50162"/>
    </source>
</evidence>
<dbReference type="HAMAP" id="MF_01498">
    <property type="entry name" value="RadA_bact"/>
    <property type="match status" value="1"/>
</dbReference>
<dbReference type="GO" id="GO:0005829">
    <property type="term" value="C:cytosol"/>
    <property type="evidence" value="ECO:0007669"/>
    <property type="project" value="TreeGrafter"/>
</dbReference>
<comment type="caution">
    <text evidence="15">The sequence shown here is derived from an EMBL/GenBank/DDBJ whole genome shotgun (WGS) entry which is preliminary data.</text>
</comment>
<feature type="short sequence motif" description="RadA KNRFG motif" evidence="11">
    <location>
        <begin position="254"/>
        <end position="258"/>
    </location>
</feature>
<proteinExistence type="inferred from homology"/>
<comment type="similarity">
    <text evidence="11 13">Belongs to the RecA family. RadA subfamily.</text>
</comment>
<dbReference type="PROSITE" id="PS50162">
    <property type="entry name" value="RECA_2"/>
    <property type="match status" value="1"/>
</dbReference>
<keyword evidence="10 11" id="KW-0234">DNA repair</keyword>
<evidence type="ECO:0000256" key="4">
    <source>
        <dbReference type="ARBA" id="ARBA00022771"/>
    </source>
</evidence>
<dbReference type="CDD" id="cd01121">
    <property type="entry name" value="RadA_SMS_N"/>
    <property type="match status" value="1"/>
</dbReference>
<evidence type="ECO:0000256" key="13">
    <source>
        <dbReference type="RuleBase" id="RU003555"/>
    </source>
</evidence>
<dbReference type="Gene3D" id="3.30.230.10">
    <property type="match status" value="1"/>
</dbReference>
<dbReference type="SUPFAM" id="SSF54211">
    <property type="entry name" value="Ribosomal protein S5 domain 2-like"/>
    <property type="match status" value="1"/>
</dbReference>
<keyword evidence="7 11" id="KW-0067">ATP-binding</keyword>
<dbReference type="SUPFAM" id="SSF52540">
    <property type="entry name" value="P-loop containing nucleoside triphosphate hydrolases"/>
    <property type="match status" value="1"/>
</dbReference>
<dbReference type="GO" id="GO:0016787">
    <property type="term" value="F:hydrolase activity"/>
    <property type="evidence" value="ECO:0007669"/>
    <property type="project" value="UniProtKB-KW"/>
</dbReference>
<dbReference type="InterPro" id="IPR020568">
    <property type="entry name" value="Ribosomal_Su5_D2-typ_SF"/>
</dbReference>
<protein>
    <recommendedName>
        <fullName evidence="11 12">DNA repair protein RadA</fullName>
    </recommendedName>
</protein>
<evidence type="ECO:0000256" key="6">
    <source>
        <dbReference type="ARBA" id="ARBA00022833"/>
    </source>
</evidence>